<dbReference type="PANTHER" id="PTHR21225">
    <property type="entry name" value="PHOSPHO-2-DEHYDRO-3-DEOXYHEPTONATE ALDOLASE DAHP SYNTHETASE"/>
    <property type="match status" value="1"/>
</dbReference>
<reference evidence="10 11" key="1">
    <citation type="submission" date="2016-08" db="EMBL/GenBank/DDBJ databases">
        <title>A Parts List for Fungal Cellulosomes Revealed by Comparative Genomics.</title>
        <authorList>
            <consortium name="DOE Joint Genome Institute"/>
            <person name="Haitjema C.H."/>
            <person name="Gilmore S.P."/>
            <person name="Henske J.K."/>
            <person name="Solomon K.V."/>
            <person name="De Groot R."/>
            <person name="Kuo A."/>
            <person name="Mondo S.J."/>
            <person name="Salamov A.A."/>
            <person name="Labutti K."/>
            <person name="Zhao Z."/>
            <person name="Chiniquy J."/>
            <person name="Barry K."/>
            <person name="Brewer H.M."/>
            <person name="Purvine S.O."/>
            <person name="Wright A.T."/>
            <person name="Boxma B."/>
            <person name="Van Alen T."/>
            <person name="Hackstein J.H."/>
            <person name="Baker S.E."/>
            <person name="Grigoriev I.V."/>
            <person name="O'Malley M.A."/>
        </authorList>
    </citation>
    <scope>NUCLEOTIDE SEQUENCE [LARGE SCALE GENOMIC DNA]</scope>
    <source>
        <strain evidence="10 11">G1</strain>
    </source>
</reference>
<dbReference type="InterPro" id="IPR006219">
    <property type="entry name" value="DAHP_synth_1"/>
</dbReference>
<comment type="function">
    <text evidence="1">Stereospecific condensation of phosphoenolpyruvate (PEP) and D-erythrose-4-phosphate (E4P) giving rise to 3-deoxy-D-arabino-heptulosonate-7-phosphate (DAHP).</text>
</comment>
<dbReference type="GO" id="GO:0008652">
    <property type="term" value="P:amino acid biosynthetic process"/>
    <property type="evidence" value="ECO:0007669"/>
    <property type="project" value="UniProtKB-KW"/>
</dbReference>
<proteinExistence type="inferred from homology"/>
<dbReference type="GO" id="GO:0005737">
    <property type="term" value="C:cytoplasm"/>
    <property type="evidence" value="ECO:0007669"/>
    <property type="project" value="TreeGrafter"/>
</dbReference>
<evidence type="ECO:0000256" key="2">
    <source>
        <dbReference type="ARBA" id="ARBA00004688"/>
    </source>
</evidence>
<dbReference type="InterPro" id="IPR013785">
    <property type="entry name" value="Aldolase_TIM"/>
</dbReference>
<dbReference type="NCBIfam" id="NF009396">
    <property type="entry name" value="PRK12756.1"/>
    <property type="match status" value="1"/>
</dbReference>
<dbReference type="EC" id="2.5.1.54" evidence="8"/>
<evidence type="ECO:0000256" key="1">
    <source>
        <dbReference type="ARBA" id="ARBA00003726"/>
    </source>
</evidence>
<dbReference type="Proteomes" id="UP000193920">
    <property type="component" value="Unassembled WGS sequence"/>
</dbReference>
<evidence type="ECO:0000313" key="10">
    <source>
        <dbReference type="EMBL" id="ORY40576.1"/>
    </source>
</evidence>
<comment type="caution">
    <text evidence="10">The sequence shown here is derived from an EMBL/GenBank/DDBJ whole genome shotgun (WGS) entry which is preliminary data.</text>
</comment>
<keyword evidence="11" id="KW-1185">Reference proteome</keyword>
<dbReference type="PIRSF" id="PIRSF001361">
    <property type="entry name" value="DAHP_synthase"/>
    <property type="match status" value="1"/>
</dbReference>
<evidence type="ECO:0000256" key="7">
    <source>
        <dbReference type="ARBA" id="ARBA00047508"/>
    </source>
</evidence>
<dbReference type="GO" id="GO:0003849">
    <property type="term" value="F:3-deoxy-7-phosphoheptulonate synthase activity"/>
    <property type="evidence" value="ECO:0007669"/>
    <property type="project" value="UniProtKB-EC"/>
</dbReference>
<organism evidence="10 11">
    <name type="scientific">Neocallimastix californiae</name>
    <dbReference type="NCBI Taxonomy" id="1754190"/>
    <lineage>
        <taxon>Eukaryota</taxon>
        <taxon>Fungi</taxon>
        <taxon>Fungi incertae sedis</taxon>
        <taxon>Chytridiomycota</taxon>
        <taxon>Chytridiomycota incertae sedis</taxon>
        <taxon>Neocallimastigomycetes</taxon>
        <taxon>Neocallimastigales</taxon>
        <taxon>Neocallimastigaceae</taxon>
        <taxon>Neocallimastix</taxon>
    </lineage>
</organism>
<dbReference type="NCBIfam" id="NF009395">
    <property type="entry name" value="PRK12755.1"/>
    <property type="match status" value="1"/>
</dbReference>
<keyword evidence="4 8" id="KW-0028">Amino-acid biosynthesis</keyword>
<evidence type="ECO:0000259" key="9">
    <source>
        <dbReference type="Pfam" id="PF00793"/>
    </source>
</evidence>
<gene>
    <name evidence="10" type="ORF">LY90DRAFT_385611</name>
</gene>
<feature type="domain" description="DAHP synthetase I/KDSA" evidence="9">
    <location>
        <begin position="56"/>
        <end position="356"/>
    </location>
</feature>
<dbReference type="OrthoDB" id="4699125at2759"/>
<dbReference type="STRING" id="1754190.A0A1Y2C0T5"/>
<evidence type="ECO:0000256" key="8">
    <source>
        <dbReference type="PIRNR" id="PIRNR001361"/>
    </source>
</evidence>
<keyword evidence="6 8" id="KW-0057">Aromatic amino acid biosynthesis</keyword>
<accession>A0A1Y2C0T5</accession>
<dbReference type="Pfam" id="PF00793">
    <property type="entry name" value="DAHP_synth_1"/>
    <property type="match status" value="1"/>
</dbReference>
<dbReference type="PANTHER" id="PTHR21225:SF12">
    <property type="entry name" value="PHOSPHO-2-DEHYDRO-3-DEOXYHEPTONATE ALDOLASE, TYROSINE-INHIBITED"/>
    <property type="match status" value="1"/>
</dbReference>
<evidence type="ECO:0000313" key="11">
    <source>
        <dbReference type="Proteomes" id="UP000193920"/>
    </source>
</evidence>
<dbReference type="NCBIfam" id="TIGR00034">
    <property type="entry name" value="aroFGH"/>
    <property type="match status" value="1"/>
</dbReference>
<evidence type="ECO:0000256" key="3">
    <source>
        <dbReference type="ARBA" id="ARBA00007985"/>
    </source>
</evidence>
<keyword evidence="5 8" id="KW-0808">Transferase</keyword>
<evidence type="ECO:0000256" key="4">
    <source>
        <dbReference type="ARBA" id="ARBA00022605"/>
    </source>
</evidence>
<dbReference type="InterPro" id="IPR006218">
    <property type="entry name" value="DAHP1/KDSA"/>
</dbReference>
<protein>
    <recommendedName>
        <fullName evidence="8">Phospho-2-dehydro-3-deoxyheptonate aldolase</fullName>
        <ecNumber evidence="8">2.5.1.54</ecNumber>
    </recommendedName>
</protein>
<dbReference type="AlphaFoldDB" id="A0A1Y2C0T5"/>
<name>A0A1Y2C0T5_9FUNG</name>
<dbReference type="SUPFAM" id="SSF51569">
    <property type="entry name" value="Aldolase"/>
    <property type="match status" value="1"/>
</dbReference>
<evidence type="ECO:0000256" key="5">
    <source>
        <dbReference type="ARBA" id="ARBA00022679"/>
    </source>
</evidence>
<dbReference type="EMBL" id="MCOG01000127">
    <property type="protein sequence ID" value="ORY40576.1"/>
    <property type="molecule type" value="Genomic_DNA"/>
</dbReference>
<comment type="pathway">
    <text evidence="2">Metabolic intermediate biosynthesis; chorismate biosynthesis; chorismate from D-erythrose 4-phosphate and phosphoenolpyruvate: step 1/7.</text>
</comment>
<comment type="similarity">
    <text evidence="3 8">Belongs to the class-I DAHP synthase family.</text>
</comment>
<dbReference type="Gene3D" id="3.20.20.70">
    <property type="entry name" value="Aldolase class I"/>
    <property type="match status" value="1"/>
</dbReference>
<dbReference type="FunFam" id="3.20.20.70:FF:000005">
    <property type="entry name" value="Phospho-2-dehydro-3-deoxyheptonate aldolase"/>
    <property type="match status" value="1"/>
</dbReference>
<dbReference type="GO" id="GO:0009073">
    <property type="term" value="P:aromatic amino acid family biosynthetic process"/>
    <property type="evidence" value="ECO:0007669"/>
    <property type="project" value="UniProtKB-KW"/>
</dbReference>
<comment type="catalytic activity">
    <reaction evidence="7 8">
        <text>D-erythrose 4-phosphate + phosphoenolpyruvate + H2O = 7-phospho-2-dehydro-3-deoxy-D-arabino-heptonate + phosphate</text>
        <dbReference type="Rhea" id="RHEA:14717"/>
        <dbReference type="ChEBI" id="CHEBI:15377"/>
        <dbReference type="ChEBI" id="CHEBI:16897"/>
        <dbReference type="ChEBI" id="CHEBI:43474"/>
        <dbReference type="ChEBI" id="CHEBI:58394"/>
        <dbReference type="ChEBI" id="CHEBI:58702"/>
        <dbReference type="EC" id="2.5.1.54"/>
    </reaction>
</comment>
<evidence type="ECO:0000256" key="6">
    <source>
        <dbReference type="ARBA" id="ARBA00023141"/>
    </source>
</evidence>
<sequence length="394" mass="44017">MSLTPTTPTSKKFDSINELDNRRIEKIRPLIPPQILMEDYPLTEKAYETIAKSRKAIEDAIDGKDDRLIVIVGPCSIHDVEAAKEYANKLKALSEKVKDDLIIIMRVYFEKPRTIVGWKGLINDPYLDGSYQINKGLKIGRKLLLYITELGLPTAVEFLDTISPQYIGDLVSWGAVGARTTESQIHRELASGLSCPIGFKNGTDGNFKVAIDAIRAASAPHCFLSVTKQGISAIVETSGNNYGHIILRGGNKITNYDENSISDCASHLQAHDLPKKVMVDMSHGNSMKQFKKQLDVGKDICRQLKDCDTRNEILGVMIESNLVEGRQNIPKEGKEKLVYGQSVTDSCIGWDDTEKLILDLQEASKARRHYNTQNSKYVIRRTSHVEKSDPDLLQ</sequence>